<comment type="subcellular location">
    <subcellularLocation>
        <location evidence="1">Cell membrane</location>
        <topology evidence="1">Multi-pass membrane protein</topology>
    </subcellularLocation>
</comment>
<dbReference type="InterPro" id="IPR003593">
    <property type="entry name" value="AAA+_ATPase"/>
</dbReference>
<dbReference type="Pfam" id="PF03176">
    <property type="entry name" value="MMPL"/>
    <property type="match status" value="2"/>
</dbReference>
<feature type="transmembrane region" description="Helical" evidence="8">
    <location>
        <begin position="618"/>
        <end position="643"/>
    </location>
</feature>
<keyword evidence="3 8" id="KW-0812">Transmembrane</keyword>
<evidence type="ECO:0000256" key="8">
    <source>
        <dbReference type="SAM" id="Phobius"/>
    </source>
</evidence>
<feature type="domain" description="SSD" evidence="9">
    <location>
        <begin position="209"/>
        <end position="329"/>
    </location>
</feature>
<protein>
    <submittedName>
        <fullName evidence="10">ATP-binding cassette domain-containing protein</fullName>
    </submittedName>
</protein>
<comment type="caution">
    <text evidence="10">The sequence shown here is derived from an EMBL/GenBank/DDBJ whole genome shotgun (WGS) entry which is preliminary data.</text>
</comment>
<dbReference type="RefSeq" id="WP_119705608.1">
    <property type="nucleotide sequence ID" value="NZ_JBHSOI010000002.1"/>
</dbReference>
<dbReference type="InterPro" id="IPR000731">
    <property type="entry name" value="SSD"/>
</dbReference>
<keyword evidence="5 10" id="KW-0067">ATP-binding</keyword>
<dbReference type="Gene3D" id="1.20.1640.10">
    <property type="entry name" value="Multidrug efflux transporter AcrB transmembrane domain"/>
    <property type="match status" value="2"/>
</dbReference>
<dbReference type="Proteomes" id="UP000265581">
    <property type="component" value="Unassembled WGS sequence"/>
</dbReference>
<dbReference type="AlphaFoldDB" id="A0A371P500"/>
<name>A0A371P500_9ACTN</name>
<evidence type="ECO:0000313" key="11">
    <source>
        <dbReference type="Proteomes" id="UP000265581"/>
    </source>
</evidence>
<feature type="transmembrane region" description="Helical" evidence="8">
    <location>
        <begin position="513"/>
        <end position="533"/>
    </location>
</feature>
<feature type="transmembrane region" description="Helical" evidence="8">
    <location>
        <begin position="272"/>
        <end position="295"/>
    </location>
</feature>
<dbReference type="Pfam" id="PF00005">
    <property type="entry name" value="ABC_tran"/>
    <property type="match status" value="1"/>
</dbReference>
<dbReference type="Gene3D" id="3.40.50.300">
    <property type="entry name" value="P-loop containing nucleotide triphosphate hydrolases"/>
    <property type="match status" value="1"/>
</dbReference>
<dbReference type="GO" id="GO:0005886">
    <property type="term" value="C:plasma membrane"/>
    <property type="evidence" value="ECO:0007669"/>
    <property type="project" value="UniProtKB-SubCell"/>
</dbReference>
<dbReference type="InterPro" id="IPR027417">
    <property type="entry name" value="P-loop_NTPase"/>
</dbReference>
<keyword evidence="11" id="KW-1185">Reference proteome</keyword>
<feature type="transmembrane region" description="Helical" evidence="8">
    <location>
        <begin position="301"/>
        <end position="328"/>
    </location>
</feature>
<evidence type="ECO:0000256" key="3">
    <source>
        <dbReference type="ARBA" id="ARBA00022692"/>
    </source>
</evidence>
<evidence type="ECO:0000256" key="5">
    <source>
        <dbReference type="ARBA" id="ARBA00022840"/>
    </source>
</evidence>
<gene>
    <name evidence="10" type="ORF">DX116_11680</name>
</gene>
<dbReference type="InterPro" id="IPR004869">
    <property type="entry name" value="MMPL_dom"/>
</dbReference>
<dbReference type="GO" id="GO:0005524">
    <property type="term" value="F:ATP binding"/>
    <property type="evidence" value="ECO:0007669"/>
    <property type="project" value="UniProtKB-KW"/>
</dbReference>
<dbReference type="InterPro" id="IPR050545">
    <property type="entry name" value="Mycobact_MmpL"/>
</dbReference>
<keyword evidence="2" id="KW-1003">Cell membrane</keyword>
<sequence>MSNSLYALGRWAFRHPRRVIAAWLLVLLAVGIAAAGLGGGTKNSFDIPGTESQEAIDSLGRTFPELSGTSAYLVVADRGRTVDEPATKRLVDDAVAGMKKVEGVSEVVSPYDEGNTIGISPDRRALQVQVQFDRELTDVTDAERQQLVRTGDALRSAGYTMAFGGDVFTSTGPQLSITEVVGVVVAFIVLMLMFRSLRAAVMPIVTALLGVMVTIGITFALTGYATISATAPLLALMIGLAVGIDYALFIVSRHRELLADGLEPEEAAARSVATAGSAVVFAGVTVVIALLGLSIARIPFLTIMGAVAALSVVVAVAVALTVLPALLGRAGARLTPRRDAPPGSFSRRWVAITTRFPLIAIVIVVAGLAVMTVPAKDLQLALPDNGTAPAGSTQRTAYDLVDEHFGPGYNGALLVSIDIISTTDPVGVVDGIAADLRTMPGVAAIGLATPNRTGDTGIVQVIPTTGPTDERTAKLVRAIRDREPQWTRQYDVPVAVTGLTAGGIDVSDRLQEALLPFGVVVVGLSVLLLLIVFRSLVVPLKATLGFILSTGASFGAVVAVFQWGWLMDVVHLDQTGPLISFLPIILMAVLFGLSMDYEVFLMARMKEEYTRTHDAHRAIADGFVGSSRVVTAAAVIMLAVFAAFVPEGDPNIKPIAFALAIGVFVDAFLVRMLFAPAVMQLFGHRAWALPSWLDRRLPHVDVEGEGLHRRVELEAWPQRGSTAAITAASVTTEGPDGPMLNDVSVDVEHGHWLVVHGPTGAGKTALLLTFAGRMGFDSGRLRVDGHLLPQEARAVRHSVALTEIPGLNDLEDNLSVEQHVAERLSIASFGLWVSRRRVSPVIDELNDALRHAHDEAGLPFEPIDGAALVSTLTRLERKLLGVVLALTDAPRIVALDDADDLRAAEHVALLWSALSLLLADRDVTLVATVQAASSAPSPTDRVPSERLHHLELDTHQTLLELMLP</sequence>
<evidence type="ECO:0000256" key="4">
    <source>
        <dbReference type="ARBA" id="ARBA00022741"/>
    </source>
</evidence>
<keyword evidence="7 8" id="KW-0472">Membrane</keyword>
<dbReference type="PANTHER" id="PTHR33406">
    <property type="entry name" value="MEMBRANE PROTEIN MJ1562-RELATED"/>
    <property type="match status" value="1"/>
</dbReference>
<evidence type="ECO:0000256" key="2">
    <source>
        <dbReference type="ARBA" id="ARBA00022475"/>
    </source>
</evidence>
<dbReference type="SUPFAM" id="SSF82866">
    <property type="entry name" value="Multidrug efflux transporter AcrB transmembrane domain"/>
    <property type="match status" value="2"/>
</dbReference>
<dbReference type="SMART" id="SM00382">
    <property type="entry name" value="AAA"/>
    <property type="match status" value="1"/>
</dbReference>
<feature type="transmembrane region" description="Helical" evidence="8">
    <location>
        <begin position="349"/>
        <end position="373"/>
    </location>
</feature>
<dbReference type="EMBL" id="QUBR01000002">
    <property type="protein sequence ID" value="REK71021.1"/>
    <property type="molecule type" value="Genomic_DNA"/>
</dbReference>
<keyword evidence="4" id="KW-0547">Nucleotide-binding</keyword>
<evidence type="ECO:0000256" key="1">
    <source>
        <dbReference type="ARBA" id="ARBA00004651"/>
    </source>
</evidence>
<evidence type="ECO:0000259" key="9">
    <source>
        <dbReference type="PROSITE" id="PS50156"/>
    </source>
</evidence>
<dbReference type="InterPro" id="IPR003439">
    <property type="entry name" value="ABC_transporter-like_ATP-bd"/>
</dbReference>
<proteinExistence type="predicted"/>
<dbReference type="GO" id="GO:0016887">
    <property type="term" value="F:ATP hydrolysis activity"/>
    <property type="evidence" value="ECO:0007669"/>
    <property type="project" value="InterPro"/>
</dbReference>
<feature type="transmembrane region" description="Helical" evidence="8">
    <location>
        <begin position="655"/>
        <end position="674"/>
    </location>
</feature>
<organism evidence="10 11">
    <name type="scientific">Aeromicrobium endophyticum</name>
    <dbReference type="NCBI Taxonomy" id="2292704"/>
    <lineage>
        <taxon>Bacteria</taxon>
        <taxon>Bacillati</taxon>
        <taxon>Actinomycetota</taxon>
        <taxon>Actinomycetes</taxon>
        <taxon>Propionibacteriales</taxon>
        <taxon>Nocardioidaceae</taxon>
        <taxon>Aeromicrobium</taxon>
    </lineage>
</organism>
<evidence type="ECO:0000256" key="6">
    <source>
        <dbReference type="ARBA" id="ARBA00022989"/>
    </source>
</evidence>
<keyword evidence="6 8" id="KW-1133">Transmembrane helix</keyword>
<accession>A0A371P500</accession>
<dbReference type="PANTHER" id="PTHR33406:SF13">
    <property type="entry name" value="MEMBRANE PROTEIN YDFJ"/>
    <property type="match status" value="1"/>
</dbReference>
<dbReference type="PROSITE" id="PS50156">
    <property type="entry name" value="SSD"/>
    <property type="match status" value="1"/>
</dbReference>
<feature type="transmembrane region" description="Helical" evidence="8">
    <location>
        <begin position="545"/>
        <end position="566"/>
    </location>
</feature>
<reference evidence="10 11" key="1">
    <citation type="submission" date="2018-08" db="EMBL/GenBank/DDBJ databases">
        <title>Aeromicrobium sp. M2KJ-4, whole genome shotgun sequence.</title>
        <authorList>
            <person name="Tuo L."/>
        </authorList>
    </citation>
    <scope>NUCLEOTIDE SEQUENCE [LARGE SCALE GENOMIC DNA]</scope>
    <source>
        <strain evidence="10 11">M2KJ-4</strain>
    </source>
</reference>
<dbReference type="OrthoDB" id="7051771at2"/>
<evidence type="ECO:0000313" key="10">
    <source>
        <dbReference type="EMBL" id="REK71021.1"/>
    </source>
</evidence>
<feature type="transmembrane region" description="Helical" evidence="8">
    <location>
        <begin position="175"/>
        <end position="194"/>
    </location>
</feature>
<feature type="transmembrane region" description="Helical" evidence="8">
    <location>
        <begin position="201"/>
        <end position="227"/>
    </location>
</feature>
<dbReference type="SUPFAM" id="SSF52540">
    <property type="entry name" value="P-loop containing nucleoside triphosphate hydrolases"/>
    <property type="match status" value="1"/>
</dbReference>
<evidence type="ECO:0000256" key="7">
    <source>
        <dbReference type="ARBA" id="ARBA00023136"/>
    </source>
</evidence>
<feature type="transmembrane region" description="Helical" evidence="8">
    <location>
        <begin position="578"/>
        <end position="597"/>
    </location>
</feature>
<feature type="transmembrane region" description="Helical" evidence="8">
    <location>
        <begin position="233"/>
        <end position="251"/>
    </location>
</feature>